<dbReference type="PRINTS" id="PR00753">
    <property type="entry name" value="ACCSYNTHASE"/>
</dbReference>
<dbReference type="InterPro" id="IPR015421">
    <property type="entry name" value="PyrdxlP-dep_Trfase_major"/>
</dbReference>
<dbReference type="EMBL" id="MSFO01000004">
    <property type="protein sequence ID" value="PLB48733.1"/>
    <property type="molecule type" value="Genomic_DNA"/>
</dbReference>
<dbReference type="AlphaFoldDB" id="A0A2I2G777"/>
<dbReference type="Gene3D" id="3.90.1150.10">
    <property type="entry name" value="Aspartate Aminotransferase, domain 1"/>
    <property type="match status" value="1"/>
</dbReference>
<dbReference type="PANTHER" id="PTHR43795">
    <property type="entry name" value="BIFUNCTIONAL ASPARTATE AMINOTRANSFERASE AND GLUTAMATE/ASPARTATE-PREPHENATE AMINOTRANSFERASE-RELATED"/>
    <property type="match status" value="1"/>
</dbReference>
<dbReference type="Gene3D" id="3.40.640.10">
    <property type="entry name" value="Type I PLP-dependent aspartate aminotransferase-like (Major domain)"/>
    <property type="match status" value="1"/>
</dbReference>
<evidence type="ECO:0000256" key="1">
    <source>
        <dbReference type="ARBA" id="ARBA00007441"/>
    </source>
</evidence>
<protein>
    <submittedName>
        <fullName evidence="4">Aspartate aminotransferase</fullName>
    </submittedName>
</protein>
<keyword evidence="2" id="KW-0663">Pyridoxal phosphate</keyword>
<gene>
    <name evidence="4" type="ORF">P170DRAFT_358870</name>
</gene>
<dbReference type="SUPFAM" id="SSF53383">
    <property type="entry name" value="PLP-dependent transferases"/>
    <property type="match status" value="1"/>
</dbReference>
<dbReference type="GeneID" id="36552021"/>
<dbReference type="OrthoDB" id="7042322at2759"/>
<sequence>MEAISARGRDFAAQNPTFLSVLSDSWDSQSNPNGIVNLGLAENTLMHGEMQEFMNSKVQIDAHALTYGDGFSGSHRLKEACCQFLNRHFSPWTVLSPSNLVVTSGVSNALECCAWALADRGDYILVGRPYFNAFKTTFGTRPGVELLEVAFATTDPFSLAAVKEYERAYVEAISQGLCVKALLLCSPHNPLGRCYPEEVLKEYMKFCARNGLHLISDEIYALSTWENPRLPEAPGFKSILSLNVRGLMDPSMLHVVWGLSKDFGATGLRVGCLISPSNRLTLDAAEGVSLYNFPSSVADQIAASLLLDHEFTEQYITTSRRRLSTSYDLVTTFLRTHDIPYIECNAAFFVWINLGAKTEGRGITDTEITAQLRQEKVYIAAGKAYAAEEAGWFRLVFAHPQHVLQEGLERMLRAIDSMANPSLL</sequence>
<accession>A0A2I2G777</accession>
<evidence type="ECO:0000259" key="3">
    <source>
        <dbReference type="Pfam" id="PF00155"/>
    </source>
</evidence>
<dbReference type="VEuPathDB" id="FungiDB:P170DRAFT_358870"/>
<comment type="caution">
    <text evidence="4">The sequence shown here is derived from an EMBL/GenBank/DDBJ whole genome shotgun (WGS) entry which is preliminary data.</text>
</comment>
<evidence type="ECO:0000256" key="2">
    <source>
        <dbReference type="ARBA" id="ARBA00022898"/>
    </source>
</evidence>
<dbReference type="InterPro" id="IPR004838">
    <property type="entry name" value="NHTrfase_class1_PyrdxlP-BS"/>
</dbReference>
<dbReference type="GO" id="GO:0008483">
    <property type="term" value="F:transaminase activity"/>
    <property type="evidence" value="ECO:0007669"/>
    <property type="project" value="UniProtKB-KW"/>
</dbReference>
<keyword evidence="4" id="KW-0808">Transferase</keyword>
<reference evidence="4 5" key="1">
    <citation type="submission" date="2016-12" db="EMBL/GenBank/DDBJ databases">
        <title>The genomes of Aspergillus section Nigri reveals drivers in fungal speciation.</title>
        <authorList>
            <consortium name="DOE Joint Genome Institute"/>
            <person name="Vesth T.C."/>
            <person name="Nybo J."/>
            <person name="Theobald S."/>
            <person name="Brandl J."/>
            <person name="Frisvad J.C."/>
            <person name="Nielsen K.F."/>
            <person name="Lyhne E.K."/>
            <person name="Kogle M.E."/>
            <person name="Kuo A."/>
            <person name="Riley R."/>
            <person name="Clum A."/>
            <person name="Nolan M."/>
            <person name="Lipzen A."/>
            <person name="Salamov A."/>
            <person name="Henrissat B."/>
            <person name="Wiebenga A."/>
            <person name="De Vries R.P."/>
            <person name="Grigoriev I.V."/>
            <person name="Mortensen U.H."/>
            <person name="Andersen M.R."/>
            <person name="Baker S.E."/>
        </authorList>
    </citation>
    <scope>NUCLEOTIDE SEQUENCE [LARGE SCALE GENOMIC DNA]</scope>
    <source>
        <strain evidence="4 5">IBT 23096</strain>
    </source>
</reference>
<dbReference type="InterPro" id="IPR015422">
    <property type="entry name" value="PyrdxlP-dep_Trfase_small"/>
</dbReference>
<name>A0A2I2G777_9EURO</name>
<dbReference type="PANTHER" id="PTHR43795:SF63">
    <property type="entry name" value="PUTATIVE (AFU_ORTHOLOGUE AFUA_4G00630)-RELATED"/>
    <property type="match status" value="1"/>
</dbReference>
<keyword evidence="4" id="KW-0032">Aminotransferase</keyword>
<feature type="domain" description="Aminotransferase class I/classII large" evidence="3">
    <location>
        <begin position="39"/>
        <end position="410"/>
    </location>
</feature>
<dbReference type="InterPro" id="IPR050478">
    <property type="entry name" value="Ethylene_sulfur-biosynth"/>
</dbReference>
<dbReference type="GO" id="GO:0006520">
    <property type="term" value="P:amino acid metabolic process"/>
    <property type="evidence" value="ECO:0007669"/>
    <property type="project" value="TreeGrafter"/>
</dbReference>
<dbReference type="GO" id="GO:0030170">
    <property type="term" value="F:pyridoxal phosphate binding"/>
    <property type="evidence" value="ECO:0007669"/>
    <property type="project" value="InterPro"/>
</dbReference>
<dbReference type="Pfam" id="PF00155">
    <property type="entry name" value="Aminotran_1_2"/>
    <property type="match status" value="1"/>
</dbReference>
<keyword evidence="5" id="KW-1185">Reference proteome</keyword>
<dbReference type="InterPro" id="IPR015424">
    <property type="entry name" value="PyrdxlP-dep_Trfase"/>
</dbReference>
<dbReference type="PROSITE" id="PS00105">
    <property type="entry name" value="AA_TRANSFER_CLASS_1"/>
    <property type="match status" value="1"/>
</dbReference>
<dbReference type="STRING" id="1392250.A0A2I2G777"/>
<evidence type="ECO:0000313" key="4">
    <source>
        <dbReference type="EMBL" id="PLB48733.1"/>
    </source>
</evidence>
<proteinExistence type="inferred from homology"/>
<dbReference type="Proteomes" id="UP000234275">
    <property type="component" value="Unassembled WGS sequence"/>
</dbReference>
<dbReference type="CDD" id="cd00609">
    <property type="entry name" value="AAT_like"/>
    <property type="match status" value="1"/>
</dbReference>
<dbReference type="RefSeq" id="XP_024704035.1">
    <property type="nucleotide sequence ID" value="XM_024844321.1"/>
</dbReference>
<organism evidence="4 5">
    <name type="scientific">Aspergillus steynii IBT 23096</name>
    <dbReference type="NCBI Taxonomy" id="1392250"/>
    <lineage>
        <taxon>Eukaryota</taxon>
        <taxon>Fungi</taxon>
        <taxon>Dikarya</taxon>
        <taxon>Ascomycota</taxon>
        <taxon>Pezizomycotina</taxon>
        <taxon>Eurotiomycetes</taxon>
        <taxon>Eurotiomycetidae</taxon>
        <taxon>Eurotiales</taxon>
        <taxon>Aspergillaceae</taxon>
        <taxon>Aspergillus</taxon>
        <taxon>Aspergillus subgen. Circumdati</taxon>
    </lineage>
</organism>
<comment type="similarity">
    <text evidence="1">Belongs to the class-I pyridoxal-phosphate-dependent aminotransferase family.</text>
</comment>
<dbReference type="InterPro" id="IPR004839">
    <property type="entry name" value="Aminotransferase_I/II_large"/>
</dbReference>
<evidence type="ECO:0000313" key="5">
    <source>
        <dbReference type="Proteomes" id="UP000234275"/>
    </source>
</evidence>